<gene>
    <name evidence="3" type="ORF">GPM918_LOCUS39238</name>
    <name evidence="4" type="ORF">SRO942_LOCUS40100</name>
</gene>
<reference evidence="3" key="1">
    <citation type="submission" date="2021-02" db="EMBL/GenBank/DDBJ databases">
        <authorList>
            <person name="Nowell W R."/>
        </authorList>
    </citation>
    <scope>NUCLEOTIDE SEQUENCE</scope>
</reference>
<dbReference type="EMBL" id="CAJNOQ010027205">
    <property type="protein sequence ID" value="CAF1551647.1"/>
    <property type="molecule type" value="Genomic_DNA"/>
</dbReference>
<dbReference type="Pfam" id="PF03451">
    <property type="entry name" value="HELP"/>
    <property type="match status" value="1"/>
</dbReference>
<dbReference type="GO" id="GO:0008017">
    <property type="term" value="F:microtubule binding"/>
    <property type="evidence" value="ECO:0007669"/>
    <property type="project" value="TreeGrafter"/>
</dbReference>
<sequence>MRRLLHGLSKARVRFLHDKSRLITIGTEDHTIIQWRFLSESDAISTADARRLSVAASTAGDGFSMISASPVGAAPNVSDDTSVLEEEDQQIEIAQQVGAYLESDSEDSDSDLSAVEIDSDIEKEKQISYDRDLYRDDYQKIKKLVKTELPAGEKRKKQPEEGLILDYVFGYRGYDCRDNVFCIKSGEIVYHVAALGIVLNSETQKQRYYSGHTDDILCLTACPNTSLVASGQIGRDPPVHVWDAESMATSAILKGQHSRG</sequence>
<evidence type="ECO:0000313" key="4">
    <source>
        <dbReference type="EMBL" id="CAF4412671.1"/>
    </source>
</evidence>
<accession>A0A815WXD5</accession>
<dbReference type="Gene3D" id="2.130.10.10">
    <property type="entry name" value="YVTN repeat-like/Quinoprotein amine dehydrogenase"/>
    <property type="match status" value="2"/>
</dbReference>
<evidence type="ECO:0000313" key="3">
    <source>
        <dbReference type="EMBL" id="CAF1551647.1"/>
    </source>
</evidence>
<evidence type="ECO:0000313" key="5">
    <source>
        <dbReference type="Proteomes" id="UP000663829"/>
    </source>
</evidence>
<dbReference type="InterPro" id="IPR050630">
    <property type="entry name" value="WD_repeat_EMAP"/>
</dbReference>
<dbReference type="SUPFAM" id="SSF50978">
    <property type="entry name" value="WD40 repeat-like"/>
    <property type="match status" value="1"/>
</dbReference>
<dbReference type="PANTHER" id="PTHR13720:SF33">
    <property type="entry name" value="HELP DOMAIN-CONTAINING PROTEIN"/>
    <property type="match status" value="1"/>
</dbReference>
<name>A0A815WXD5_9BILA</name>
<proteinExistence type="predicted"/>
<evidence type="ECO:0000256" key="1">
    <source>
        <dbReference type="ARBA" id="ARBA00022574"/>
    </source>
</evidence>
<keyword evidence="1" id="KW-0853">WD repeat</keyword>
<dbReference type="InterPro" id="IPR005108">
    <property type="entry name" value="HELP"/>
</dbReference>
<dbReference type="EMBL" id="CAJOBC010092887">
    <property type="protein sequence ID" value="CAF4412671.1"/>
    <property type="molecule type" value="Genomic_DNA"/>
</dbReference>
<dbReference type="PANTHER" id="PTHR13720">
    <property type="entry name" value="WD-40 REPEAT PROTEIN"/>
    <property type="match status" value="1"/>
</dbReference>
<keyword evidence="5" id="KW-1185">Reference proteome</keyword>
<evidence type="ECO:0008006" key="6">
    <source>
        <dbReference type="Google" id="ProtNLM"/>
    </source>
</evidence>
<organism evidence="3 5">
    <name type="scientific">Didymodactylos carnosus</name>
    <dbReference type="NCBI Taxonomy" id="1234261"/>
    <lineage>
        <taxon>Eukaryota</taxon>
        <taxon>Metazoa</taxon>
        <taxon>Spiralia</taxon>
        <taxon>Gnathifera</taxon>
        <taxon>Rotifera</taxon>
        <taxon>Eurotatoria</taxon>
        <taxon>Bdelloidea</taxon>
        <taxon>Philodinida</taxon>
        <taxon>Philodinidae</taxon>
        <taxon>Didymodactylos</taxon>
    </lineage>
</organism>
<dbReference type="AlphaFoldDB" id="A0A815WXD5"/>
<evidence type="ECO:0000256" key="2">
    <source>
        <dbReference type="ARBA" id="ARBA00022737"/>
    </source>
</evidence>
<dbReference type="InterPro" id="IPR015943">
    <property type="entry name" value="WD40/YVTN_repeat-like_dom_sf"/>
</dbReference>
<keyword evidence="2" id="KW-0677">Repeat</keyword>
<feature type="non-terminal residue" evidence="3">
    <location>
        <position position="1"/>
    </location>
</feature>
<dbReference type="InterPro" id="IPR036322">
    <property type="entry name" value="WD40_repeat_dom_sf"/>
</dbReference>
<comment type="caution">
    <text evidence="3">The sequence shown here is derived from an EMBL/GenBank/DDBJ whole genome shotgun (WGS) entry which is preliminary data.</text>
</comment>
<dbReference type="Proteomes" id="UP000681722">
    <property type="component" value="Unassembled WGS sequence"/>
</dbReference>
<protein>
    <recommendedName>
        <fullName evidence="6">HELP domain-containing protein</fullName>
    </recommendedName>
</protein>
<dbReference type="Proteomes" id="UP000663829">
    <property type="component" value="Unassembled WGS sequence"/>
</dbReference>
<dbReference type="OrthoDB" id="47802at2759"/>